<evidence type="ECO:0000313" key="3">
    <source>
        <dbReference type="EMBL" id="TPW29303.1"/>
    </source>
</evidence>
<protein>
    <submittedName>
        <fullName evidence="3">Aldo/keto reductase</fullName>
    </submittedName>
</protein>
<dbReference type="RefSeq" id="WP_141166477.1">
    <property type="nucleotide sequence ID" value="NZ_VHLH01000012.1"/>
</dbReference>
<dbReference type="InterPro" id="IPR050523">
    <property type="entry name" value="AKR_Detox_Biosynth"/>
</dbReference>
<gene>
    <name evidence="3" type="ORF">FJU11_07800</name>
</gene>
<dbReference type="SUPFAM" id="SSF51430">
    <property type="entry name" value="NAD(P)-linked oxidoreductase"/>
    <property type="match status" value="1"/>
</dbReference>
<dbReference type="Proteomes" id="UP000320314">
    <property type="component" value="Unassembled WGS sequence"/>
</dbReference>
<evidence type="ECO:0000259" key="2">
    <source>
        <dbReference type="Pfam" id="PF00248"/>
    </source>
</evidence>
<dbReference type="InterPro" id="IPR036812">
    <property type="entry name" value="NAD(P)_OxRdtase_dom_sf"/>
</dbReference>
<dbReference type="AlphaFoldDB" id="A0A506U4K3"/>
<dbReference type="EMBL" id="VHLH01000012">
    <property type="protein sequence ID" value="TPW29303.1"/>
    <property type="molecule type" value="Genomic_DNA"/>
</dbReference>
<dbReference type="FunFam" id="3.20.20.100:FF:000004">
    <property type="entry name" value="Oxidoreductase, aldo/keto reductase"/>
    <property type="match status" value="1"/>
</dbReference>
<dbReference type="Pfam" id="PF00248">
    <property type="entry name" value="Aldo_ket_red"/>
    <property type="match status" value="1"/>
</dbReference>
<comment type="caution">
    <text evidence="3">The sequence shown here is derived from an EMBL/GenBank/DDBJ whole genome shotgun (WGS) entry which is preliminary data.</text>
</comment>
<accession>A0A506U4K3</accession>
<dbReference type="GO" id="GO:0005829">
    <property type="term" value="C:cytosol"/>
    <property type="evidence" value="ECO:0007669"/>
    <property type="project" value="TreeGrafter"/>
</dbReference>
<keyword evidence="4" id="KW-1185">Reference proteome</keyword>
<keyword evidence="1" id="KW-0560">Oxidoreductase</keyword>
<feature type="domain" description="NADP-dependent oxidoreductase" evidence="2">
    <location>
        <begin position="15"/>
        <end position="320"/>
    </location>
</feature>
<evidence type="ECO:0000313" key="4">
    <source>
        <dbReference type="Proteomes" id="UP000320314"/>
    </source>
</evidence>
<name>A0A506U4K3_9HYPH</name>
<sequence>MEYRPLGRSGLMVSRLVLGTLTFGGKAGFEKLGNTGPDEARRMIDTAREAGVNMIDTADLYSMGGAEEVVGEALSSARGGWPEDMLIASKARFPMGDGPNAGGASRYHLLREVERSLKRLGRDHIDLYYMHQWDGVTPIEETMAAIDTMIEHGKIRYAGLSNYNGWQTMKALSAAERTRHRPVAQQVYYTPEAREAEYELLPVGLDQGLGTMIWSPLGEGLLSGTLRRGQKLEGEHRQNNGWPEPWVRDRERLYDIIDCLVEVGEAHGVSAARVCLAWLLTRPGVTGLVIGARNEEHLTDNLAAVDLTLSEEEIARIEKLGRPMPIYPYWHRAMNGTDRPEPADEAFMQGHRETMGL</sequence>
<proteinExistence type="predicted"/>
<dbReference type="GO" id="GO:0016491">
    <property type="term" value="F:oxidoreductase activity"/>
    <property type="evidence" value="ECO:0007669"/>
    <property type="project" value="UniProtKB-KW"/>
</dbReference>
<dbReference type="InterPro" id="IPR023210">
    <property type="entry name" value="NADP_OxRdtase_dom"/>
</dbReference>
<dbReference type="CDD" id="cd19091">
    <property type="entry name" value="AKR_PsAKR"/>
    <property type="match status" value="1"/>
</dbReference>
<reference evidence="3 4" key="1">
    <citation type="submission" date="2019-06" db="EMBL/GenBank/DDBJ databases">
        <authorList>
            <person name="Li M."/>
        </authorList>
    </citation>
    <scope>NUCLEOTIDE SEQUENCE [LARGE SCALE GENOMIC DNA]</scope>
    <source>
        <strain evidence="3 4">BGMRC6574</strain>
    </source>
</reference>
<dbReference type="Gene3D" id="3.20.20.100">
    <property type="entry name" value="NADP-dependent oxidoreductase domain"/>
    <property type="match status" value="1"/>
</dbReference>
<dbReference type="PANTHER" id="PTHR43364:SF18">
    <property type="entry name" value="OXIDOREDUCTASE"/>
    <property type="match status" value="1"/>
</dbReference>
<dbReference type="OrthoDB" id="9803483at2"/>
<dbReference type="PANTHER" id="PTHR43364">
    <property type="entry name" value="NADH-SPECIFIC METHYLGLYOXAL REDUCTASE-RELATED"/>
    <property type="match status" value="1"/>
</dbReference>
<evidence type="ECO:0000256" key="1">
    <source>
        <dbReference type="ARBA" id="ARBA00023002"/>
    </source>
</evidence>
<organism evidence="3 4">
    <name type="scientific">Pararhizobium mangrovi</name>
    <dbReference type="NCBI Taxonomy" id="2590452"/>
    <lineage>
        <taxon>Bacteria</taxon>
        <taxon>Pseudomonadati</taxon>
        <taxon>Pseudomonadota</taxon>
        <taxon>Alphaproteobacteria</taxon>
        <taxon>Hyphomicrobiales</taxon>
        <taxon>Rhizobiaceae</taxon>
        <taxon>Rhizobium/Agrobacterium group</taxon>
        <taxon>Pararhizobium</taxon>
    </lineage>
</organism>